<protein>
    <submittedName>
        <fullName evidence="2">Uncharacterized protein</fullName>
    </submittedName>
</protein>
<dbReference type="AlphaFoldDB" id="A0AAE0GDQ6"/>
<organism evidence="2 3">
    <name type="scientific">Cymbomonas tetramitiformis</name>
    <dbReference type="NCBI Taxonomy" id="36881"/>
    <lineage>
        <taxon>Eukaryota</taxon>
        <taxon>Viridiplantae</taxon>
        <taxon>Chlorophyta</taxon>
        <taxon>Pyramimonadophyceae</taxon>
        <taxon>Pyramimonadales</taxon>
        <taxon>Pyramimonadaceae</taxon>
        <taxon>Cymbomonas</taxon>
    </lineage>
</organism>
<reference evidence="2 3" key="1">
    <citation type="journal article" date="2015" name="Genome Biol. Evol.">
        <title>Comparative Genomics of a Bacterivorous Green Alga Reveals Evolutionary Causalities and Consequences of Phago-Mixotrophic Mode of Nutrition.</title>
        <authorList>
            <person name="Burns J.A."/>
            <person name="Paasch A."/>
            <person name="Narechania A."/>
            <person name="Kim E."/>
        </authorList>
    </citation>
    <scope>NUCLEOTIDE SEQUENCE [LARGE SCALE GENOMIC DNA]</scope>
    <source>
        <strain evidence="2 3">PLY_AMNH</strain>
    </source>
</reference>
<proteinExistence type="predicted"/>
<feature type="compositionally biased region" description="Basic and acidic residues" evidence="1">
    <location>
        <begin position="14"/>
        <end position="51"/>
    </location>
</feature>
<feature type="compositionally biased region" description="Basic and acidic residues" evidence="1">
    <location>
        <begin position="76"/>
        <end position="86"/>
    </location>
</feature>
<dbReference type="EMBL" id="LGRX02006624">
    <property type="protein sequence ID" value="KAK3276299.1"/>
    <property type="molecule type" value="Genomic_DNA"/>
</dbReference>
<name>A0AAE0GDQ6_9CHLO</name>
<evidence type="ECO:0000313" key="3">
    <source>
        <dbReference type="Proteomes" id="UP001190700"/>
    </source>
</evidence>
<comment type="caution">
    <text evidence="2">The sequence shown here is derived from an EMBL/GenBank/DDBJ whole genome shotgun (WGS) entry which is preliminary data.</text>
</comment>
<evidence type="ECO:0000313" key="2">
    <source>
        <dbReference type="EMBL" id="KAK3276299.1"/>
    </source>
</evidence>
<sequence>MAVEGMADTVVAEGGREKELEERVTLSKKAAEEKAEERMEMEGEGMVKEMQMEEEDLGTEGEGMVTEMETEEEDMGMEKGEERDKDLEGEEMQPNRQMEFAAALVGRGQASW</sequence>
<evidence type="ECO:0000256" key="1">
    <source>
        <dbReference type="SAM" id="MobiDB-lite"/>
    </source>
</evidence>
<feature type="region of interest" description="Disordered" evidence="1">
    <location>
        <begin position="1"/>
        <end position="94"/>
    </location>
</feature>
<keyword evidence="3" id="KW-1185">Reference proteome</keyword>
<accession>A0AAE0GDQ6</accession>
<gene>
    <name evidence="2" type="ORF">CYMTET_15617</name>
</gene>
<dbReference type="Proteomes" id="UP001190700">
    <property type="component" value="Unassembled WGS sequence"/>
</dbReference>